<dbReference type="SUPFAM" id="SSF57716">
    <property type="entry name" value="Glucocorticoid receptor-like (DNA-binding domain)"/>
    <property type="match status" value="1"/>
</dbReference>
<evidence type="ECO:0000256" key="11">
    <source>
        <dbReference type="ARBA" id="ARBA00022801"/>
    </source>
</evidence>
<evidence type="ECO:0000256" key="15">
    <source>
        <dbReference type="ARBA" id="ARBA00023239"/>
    </source>
</evidence>
<dbReference type="CDD" id="cd08966">
    <property type="entry name" value="EcFpg-like_N"/>
    <property type="match status" value="1"/>
</dbReference>
<feature type="domain" description="FPG-type" evidence="21">
    <location>
        <begin position="243"/>
        <end position="277"/>
    </location>
</feature>
<keyword evidence="10 20" id="KW-0863">Zinc-finger</keyword>
<dbReference type="InterPro" id="IPR000214">
    <property type="entry name" value="Znf_DNA_glyclase/AP_lyase"/>
</dbReference>
<evidence type="ECO:0000256" key="18">
    <source>
        <dbReference type="ARBA" id="ARBA00030638"/>
    </source>
</evidence>
<evidence type="ECO:0000256" key="10">
    <source>
        <dbReference type="ARBA" id="ARBA00022771"/>
    </source>
</evidence>
<evidence type="ECO:0000313" key="23">
    <source>
        <dbReference type="EMBL" id="UWX05926.1"/>
    </source>
</evidence>
<dbReference type="NCBIfam" id="TIGR00577">
    <property type="entry name" value="fpg"/>
    <property type="match status" value="1"/>
</dbReference>
<dbReference type="GO" id="GO:0008534">
    <property type="term" value="F:oxidized purine nucleobase lesion DNA N-glycosylase activity"/>
    <property type="evidence" value="ECO:0007669"/>
    <property type="project" value="UniProtKB-EC"/>
</dbReference>
<dbReference type="Proteomes" id="UP001058120">
    <property type="component" value="Chromosome"/>
</dbReference>
<keyword evidence="17 23" id="KW-0326">Glycosidase</keyword>
<evidence type="ECO:0000256" key="2">
    <source>
        <dbReference type="ARBA" id="ARBA00001947"/>
    </source>
</evidence>
<keyword evidence="13" id="KW-0238">DNA-binding</keyword>
<dbReference type="Pfam" id="PF06827">
    <property type="entry name" value="zf-FPG_IleRS"/>
    <property type="match status" value="1"/>
</dbReference>
<dbReference type="PROSITE" id="PS51066">
    <property type="entry name" value="ZF_FPG_2"/>
    <property type="match status" value="1"/>
</dbReference>
<evidence type="ECO:0000256" key="20">
    <source>
        <dbReference type="PROSITE-ProRule" id="PRU00391"/>
    </source>
</evidence>
<evidence type="ECO:0000256" key="17">
    <source>
        <dbReference type="ARBA" id="ARBA00023295"/>
    </source>
</evidence>
<dbReference type="InterPro" id="IPR010663">
    <property type="entry name" value="Znf_FPG/IleRS"/>
</dbReference>
<dbReference type="InterPro" id="IPR035937">
    <property type="entry name" value="FPG_N"/>
</dbReference>
<evidence type="ECO:0000256" key="9">
    <source>
        <dbReference type="ARBA" id="ARBA00022763"/>
    </source>
</evidence>
<evidence type="ECO:0000256" key="12">
    <source>
        <dbReference type="ARBA" id="ARBA00022833"/>
    </source>
</evidence>
<dbReference type="SUPFAM" id="SSF81624">
    <property type="entry name" value="N-terminal domain of MutM-like DNA repair proteins"/>
    <property type="match status" value="1"/>
</dbReference>
<evidence type="ECO:0000256" key="6">
    <source>
        <dbReference type="ARBA" id="ARBA00012720"/>
    </source>
</evidence>
<evidence type="ECO:0000256" key="13">
    <source>
        <dbReference type="ARBA" id="ARBA00023125"/>
    </source>
</evidence>
<dbReference type="GO" id="GO:0140078">
    <property type="term" value="F:class I DNA-(apurinic or apyrimidinic site) endonuclease activity"/>
    <property type="evidence" value="ECO:0007669"/>
    <property type="project" value="UniProtKB-EC"/>
</dbReference>
<dbReference type="SUPFAM" id="SSF46946">
    <property type="entry name" value="S13-like H2TH domain"/>
    <property type="match status" value="1"/>
</dbReference>
<evidence type="ECO:0000256" key="5">
    <source>
        <dbReference type="ARBA" id="ARBA00012024"/>
    </source>
</evidence>
<proteinExistence type="inferred from homology"/>
<dbReference type="Pfam" id="PF01149">
    <property type="entry name" value="Fapy_DNA_glyco"/>
    <property type="match status" value="1"/>
</dbReference>
<evidence type="ECO:0000256" key="16">
    <source>
        <dbReference type="ARBA" id="ARBA00023268"/>
    </source>
</evidence>
<evidence type="ECO:0000256" key="7">
    <source>
        <dbReference type="ARBA" id="ARBA00016240"/>
    </source>
</evidence>
<keyword evidence="12" id="KW-0862">Zinc</keyword>
<evidence type="ECO:0000256" key="3">
    <source>
        <dbReference type="ARBA" id="ARBA00009409"/>
    </source>
</evidence>
<dbReference type="PANTHER" id="PTHR22993:SF9">
    <property type="entry name" value="FORMAMIDOPYRIMIDINE-DNA GLYCOSYLASE"/>
    <property type="match status" value="1"/>
</dbReference>
<evidence type="ECO:0000256" key="1">
    <source>
        <dbReference type="ARBA" id="ARBA00001668"/>
    </source>
</evidence>
<comment type="subunit">
    <text evidence="4">Monomer.</text>
</comment>
<evidence type="ECO:0000259" key="21">
    <source>
        <dbReference type="PROSITE" id="PS51066"/>
    </source>
</evidence>
<accession>A0ABY5Y2A4</accession>
<keyword evidence="14" id="KW-0234">DNA repair</keyword>
<dbReference type="NCBIfam" id="NF002211">
    <property type="entry name" value="PRK01103.1"/>
    <property type="match status" value="1"/>
</dbReference>
<dbReference type="InterPro" id="IPR015886">
    <property type="entry name" value="H2TH_FPG"/>
</dbReference>
<comment type="catalytic activity">
    <reaction evidence="19">
        <text>2'-deoxyribonucleotide-(2'-deoxyribose 5'-phosphate)-2'-deoxyribonucleotide-DNA = a 3'-end 2'-deoxyribonucleotide-(2,3-dehydro-2,3-deoxyribose 5'-phosphate)-DNA + a 5'-end 5'-phospho-2'-deoxyribonucleoside-DNA + H(+)</text>
        <dbReference type="Rhea" id="RHEA:66592"/>
        <dbReference type="Rhea" id="RHEA-COMP:13180"/>
        <dbReference type="Rhea" id="RHEA-COMP:16897"/>
        <dbReference type="Rhea" id="RHEA-COMP:17067"/>
        <dbReference type="ChEBI" id="CHEBI:15378"/>
        <dbReference type="ChEBI" id="CHEBI:136412"/>
        <dbReference type="ChEBI" id="CHEBI:157695"/>
        <dbReference type="ChEBI" id="CHEBI:167181"/>
        <dbReference type="EC" id="4.2.99.18"/>
    </reaction>
</comment>
<keyword evidence="8" id="KW-0479">Metal-binding</keyword>
<dbReference type="Gene3D" id="3.20.190.10">
    <property type="entry name" value="MutM-like, N-terminal"/>
    <property type="match status" value="1"/>
</dbReference>
<dbReference type="InterPro" id="IPR012319">
    <property type="entry name" value="FPG_cat"/>
</dbReference>
<evidence type="ECO:0000256" key="14">
    <source>
        <dbReference type="ARBA" id="ARBA00023204"/>
    </source>
</evidence>
<keyword evidence="11 23" id="KW-0378">Hydrolase</keyword>
<reference evidence="23" key="1">
    <citation type="submission" date="2020-12" db="EMBL/GenBank/DDBJ databases">
        <title>Taurinivorans muris gen. nov., sp. nov., fundamental and realized metabolic niche of a ubiquitous sulfidogenic bacterium in the murine intestine.</title>
        <authorList>
            <person name="Ye H."/>
            <person name="Hanson B.T."/>
            <person name="Loy A."/>
        </authorList>
    </citation>
    <scope>NUCLEOTIDE SEQUENCE</scope>
    <source>
        <strain evidence="23">LT0009</strain>
    </source>
</reference>
<evidence type="ECO:0000256" key="19">
    <source>
        <dbReference type="ARBA" id="ARBA00044632"/>
    </source>
</evidence>
<keyword evidence="24" id="KW-1185">Reference proteome</keyword>
<evidence type="ECO:0000256" key="4">
    <source>
        <dbReference type="ARBA" id="ARBA00011245"/>
    </source>
</evidence>
<evidence type="ECO:0000256" key="8">
    <source>
        <dbReference type="ARBA" id="ARBA00022723"/>
    </source>
</evidence>
<evidence type="ECO:0000259" key="22">
    <source>
        <dbReference type="PROSITE" id="PS51068"/>
    </source>
</evidence>
<dbReference type="InterPro" id="IPR010979">
    <property type="entry name" value="Ribosomal_uS13-like_H2TH"/>
</dbReference>
<dbReference type="SMART" id="SM01232">
    <property type="entry name" value="H2TH"/>
    <property type="match status" value="1"/>
</dbReference>
<sequence length="277" mass="31556">MPELPEVETVARTLAPDIVGKKICSFSCLNESSWEDGLDFACLNVVQPKIQAVGRKGKLLLIYFSPFSYMGQEILGLAFHLKMSGRLFYYAEKKELEKHTRLVLHLEKGEVFFDDVRKFGYCRFLTNKSAENWKFWRNLAKDPLEMRAEEFLQALEGKNAGIKSVLLRQDIVSGIGNIYADEALFRAKILPHRKTCSLQHEEIVSLFQSLREVLLESIAFCGSSIKDYRTAKGDVGSFQNKFNVYGREGEKCRVCKHILEKTTAAGRTTVFCPCCQK</sequence>
<keyword evidence="16" id="KW-0511">Multifunctional enzyme</keyword>
<comment type="similarity">
    <text evidence="3">Belongs to the FPG family.</text>
</comment>
<dbReference type="PROSITE" id="PS01242">
    <property type="entry name" value="ZF_FPG_1"/>
    <property type="match status" value="1"/>
</dbReference>
<dbReference type="SMART" id="SM00898">
    <property type="entry name" value="Fapy_DNA_glyco"/>
    <property type="match status" value="1"/>
</dbReference>
<dbReference type="PANTHER" id="PTHR22993">
    <property type="entry name" value="FORMAMIDOPYRIMIDINE-DNA GLYCOSYLASE"/>
    <property type="match status" value="1"/>
</dbReference>
<keyword evidence="15 23" id="KW-0456">Lyase</keyword>
<dbReference type="Gene3D" id="1.10.8.50">
    <property type="match status" value="1"/>
</dbReference>
<gene>
    <name evidence="23" type="primary">mutM</name>
    <name evidence="23" type="ORF">JBF11_00940</name>
</gene>
<evidence type="ECO:0000313" key="24">
    <source>
        <dbReference type="Proteomes" id="UP001058120"/>
    </source>
</evidence>
<dbReference type="InterPro" id="IPR020629">
    <property type="entry name" value="FPG_Glyclase"/>
</dbReference>
<dbReference type="EC" id="4.2.99.18" evidence="6"/>
<dbReference type="InterPro" id="IPR015887">
    <property type="entry name" value="DNA_glyclase_Znf_dom_DNA_BS"/>
</dbReference>
<dbReference type="PROSITE" id="PS51068">
    <property type="entry name" value="FPG_CAT"/>
    <property type="match status" value="1"/>
</dbReference>
<dbReference type="EC" id="3.2.2.23" evidence="5"/>
<comment type="cofactor">
    <cofactor evidence="2">
        <name>Zn(2+)</name>
        <dbReference type="ChEBI" id="CHEBI:29105"/>
    </cofactor>
</comment>
<feature type="domain" description="Formamidopyrimidine-DNA glycosylase catalytic" evidence="22">
    <location>
        <begin position="2"/>
        <end position="120"/>
    </location>
</feature>
<dbReference type="EMBL" id="CP065938">
    <property type="protein sequence ID" value="UWX05926.1"/>
    <property type="molecule type" value="Genomic_DNA"/>
</dbReference>
<comment type="catalytic activity">
    <reaction evidence="1">
        <text>Hydrolysis of DNA containing ring-opened 7-methylguanine residues, releasing 2,6-diamino-4-hydroxy-5-(N-methyl)formamidopyrimidine.</text>
        <dbReference type="EC" id="3.2.2.23"/>
    </reaction>
</comment>
<protein>
    <recommendedName>
        <fullName evidence="7">Formamidopyrimidine-DNA glycosylase</fullName>
        <ecNumber evidence="5">3.2.2.23</ecNumber>
        <ecNumber evidence="6">4.2.99.18</ecNumber>
    </recommendedName>
    <alternativeName>
        <fullName evidence="18">DNA-(apurinic or apyrimidinic site) lyase MutM</fullName>
    </alternativeName>
</protein>
<name>A0ABY5Y2A4_9BACT</name>
<organism evidence="23 24">
    <name type="scientific">Taurinivorans muris</name>
    <dbReference type="NCBI Taxonomy" id="2787751"/>
    <lineage>
        <taxon>Bacteria</taxon>
        <taxon>Pseudomonadati</taxon>
        <taxon>Thermodesulfobacteriota</taxon>
        <taxon>Desulfovibrionia</taxon>
        <taxon>Desulfovibrionales</taxon>
        <taxon>Desulfovibrionaceae</taxon>
        <taxon>Taurinivorans</taxon>
    </lineage>
</organism>
<dbReference type="RefSeq" id="WP_334315520.1">
    <property type="nucleotide sequence ID" value="NZ_CP065938.1"/>
</dbReference>
<keyword evidence="9" id="KW-0227">DNA damage</keyword>
<dbReference type="Pfam" id="PF06831">
    <property type="entry name" value="H2TH"/>
    <property type="match status" value="1"/>
</dbReference>